<dbReference type="InterPro" id="IPR045031">
    <property type="entry name" value="DHP_synth-like"/>
</dbReference>
<evidence type="ECO:0000256" key="3">
    <source>
        <dbReference type="ARBA" id="ARBA00004763"/>
    </source>
</evidence>
<evidence type="ECO:0000313" key="13">
    <source>
        <dbReference type="EMBL" id="GED72953.1"/>
    </source>
</evidence>
<evidence type="ECO:0000256" key="8">
    <source>
        <dbReference type="ARBA" id="ARBA00022723"/>
    </source>
</evidence>
<evidence type="ECO:0000256" key="9">
    <source>
        <dbReference type="ARBA" id="ARBA00022842"/>
    </source>
</evidence>
<dbReference type="NCBIfam" id="TIGR01496">
    <property type="entry name" value="DHPS"/>
    <property type="match status" value="1"/>
</dbReference>
<gene>
    <name evidence="13" type="ORF">BRE01_66550</name>
</gene>
<keyword evidence="10" id="KW-0289">Folate biosynthesis</keyword>
<keyword evidence="14" id="KW-1185">Reference proteome</keyword>
<reference evidence="13 14" key="1">
    <citation type="submission" date="2019-06" db="EMBL/GenBank/DDBJ databases">
        <title>Whole genome shotgun sequence of Brevibacillus reuszeri NBRC 15719.</title>
        <authorList>
            <person name="Hosoyama A."/>
            <person name="Uohara A."/>
            <person name="Ohji S."/>
            <person name="Ichikawa N."/>
        </authorList>
    </citation>
    <scope>NUCLEOTIDE SEQUENCE [LARGE SCALE GENOMIC DNA]</scope>
    <source>
        <strain evidence="13 14">NBRC 15719</strain>
    </source>
</reference>
<dbReference type="Gene3D" id="3.20.20.20">
    <property type="entry name" value="Dihydropteroate synthase-like"/>
    <property type="match status" value="1"/>
</dbReference>
<comment type="caution">
    <text evidence="13">The sequence shown here is derived from an EMBL/GenBank/DDBJ whole genome shotgun (WGS) entry which is preliminary data.</text>
</comment>
<comment type="catalytic activity">
    <reaction evidence="1">
        <text>(7,8-dihydropterin-6-yl)methyl diphosphate + 4-aminobenzoate = 7,8-dihydropteroate + diphosphate</text>
        <dbReference type="Rhea" id="RHEA:19949"/>
        <dbReference type="ChEBI" id="CHEBI:17836"/>
        <dbReference type="ChEBI" id="CHEBI:17839"/>
        <dbReference type="ChEBI" id="CHEBI:33019"/>
        <dbReference type="ChEBI" id="CHEBI:72950"/>
        <dbReference type="EC" id="2.5.1.15"/>
    </reaction>
</comment>
<evidence type="ECO:0000256" key="11">
    <source>
        <dbReference type="ARBA" id="ARBA00030193"/>
    </source>
</evidence>
<evidence type="ECO:0000256" key="1">
    <source>
        <dbReference type="ARBA" id="ARBA00000012"/>
    </source>
</evidence>
<evidence type="ECO:0000256" key="10">
    <source>
        <dbReference type="ARBA" id="ARBA00022909"/>
    </source>
</evidence>
<evidence type="ECO:0000256" key="5">
    <source>
        <dbReference type="ARBA" id="ARBA00012458"/>
    </source>
</evidence>
<evidence type="ECO:0000256" key="7">
    <source>
        <dbReference type="ARBA" id="ARBA00022679"/>
    </source>
</evidence>
<comment type="cofactor">
    <cofactor evidence="2">
        <name>Mg(2+)</name>
        <dbReference type="ChEBI" id="CHEBI:18420"/>
    </cofactor>
</comment>
<keyword evidence="8" id="KW-0479">Metal-binding</keyword>
<dbReference type="EC" id="2.5.1.15" evidence="5"/>
<dbReference type="PROSITE" id="PS50972">
    <property type="entry name" value="PTERIN_BINDING"/>
    <property type="match status" value="1"/>
</dbReference>
<name>A0ABQ0TYI5_9BACL</name>
<feature type="domain" description="Pterin-binding" evidence="12">
    <location>
        <begin position="140"/>
        <end position="386"/>
    </location>
</feature>
<organism evidence="13 14">
    <name type="scientific">Brevibacillus reuszeri</name>
    <dbReference type="NCBI Taxonomy" id="54915"/>
    <lineage>
        <taxon>Bacteria</taxon>
        <taxon>Bacillati</taxon>
        <taxon>Bacillota</taxon>
        <taxon>Bacilli</taxon>
        <taxon>Bacillales</taxon>
        <taxon>Paenibacillaceae</taxon>
        <taxon>Brevibacillus</taxon>
    </lineage>
</organism>
<evidence type="ECO:0000313" key="14">
    <source>
        <dbReference type="Proteomes" id="UP000319578"/>
    </source>
</evidence>
<proteinExistence type="inferred from homology"/>
<dbReference type="InterPro" id="IPR011005">
    <property type="entry name" value="Dihydropteroate_synth-like_sf"/>
</dbReference>
<dbReference type="CDD" id="cd00739">
    <property type="entry name" value="DHPS"/>
    <property type="match status" value="1"/>
</dbReference>
<dbReference type="Pfam" id="PF00809">
    <property type="entry name" value="Pterin_bind"/>
    <property type="match status" value="1"/>
</dbReference>
<evidence type="ECO:0000256" key="4">
    <source>
        <dbReference type="ARBA" id="ARBA00009503"/>
    </source>
</evidence>
<dbReference type="PANTHER" id="PTHR20941:SF1">
    <property type="entry name" value="FOLIC ACID SYNTHESIS PROTEIN FOL1"/>
    <property type="match status" value="1"/>
</dbReference>
<evidence type="ECO:0000259" key="12">
    <source>
        <dbReference type="PROSITE" id="PS50972"/>
    </source>
</evidence>
<dbReference type="EMBL" id="BJON01000037">
    <property type="protein sequence ID" value="GED72953.1"/>
    <property type="molecule type" value="Genomic_DNA"/>
</dbReference>
<comment type="pathway">
    <text evidence="3">Cofactor biosynthesis; tetrahydrofolate biosynthesis; 7,8-dihydrofolate from 2-amino-4-hydroxy-6-hydroxymethyl-7,8-dihydropteridine diphosphate and 4-aminobenzoate: step 1/2.</text>
</comment>
<dbReference type="PROSITE" id="PS00793">
    <property type="entry name" value="DHPS_2"/>
    <property type="match status" value="1"/>
</dbReference>
<dbReference type="SUPFAM" id="SSF51717">
    <property type="entry name" value="Dihydropteroate synthetase-like"/>
    <property type="match status" value="1"/>
</dbReference>
<keyword evidence="9" id="KW-0460">Magnesium</keyword>
<dbReference type="InterPro" id="IPR006390">
    <property type="entry name" value="DHP_synth_dom"/>
</dbReference>
<keyword evidence="7" id="KW-0808">Transferase</keyword>
<sequence length="399" mass="43548">MKYNPFRIHAANHAEMVSELSKRGIASPECERLAANWGAGLMIHVENLIRSDALLLQEDMLSVGAEAIISADPVKEETVYVLLLAGQKQLEQMLERMGDRTAGLRAAAAEVREILARPAQLRNRRELVCSRHVLPIGERTLVMGILNVTPDSFSDGGRFVDLNQALAQARAMVEAGADIIDIGGESTRPGAEPVDEAEELDRVLPIIRLLSAELDVPLSIDTYKAVVADRAIAAGAHIINDVWGAKRDPQMAGVAARHGVPIILMHNRTNTDYTDFFADYIKDLRESVQIALDAGVKQEQIILDPGIGFVKSVDQNLETMRRLDDLVALGYPVLLATSRKRMIGHVLDLPVDERVEGTAATVALGVAKGCHMVRVHDVKEMKRVTKMMDAMLKGGIPVG</sequence>
<dbReference type="PANTHER" id="PTHR20941">
    <property type="entry name" value="FOLATE SYNTHESIS PROTEINS"/>
    <property type="match status" value="1"/>
</dbReference>
<comment type="similarity">
    <text evidence="4">Belongs to the DHPS family.</text>
</comment>
<dbReference type="Proteomes" id="UP000319578">
    <property type="component" value="Unassembled WGS sequence"/>
</dbReference>
<protein>
    <recommendedName>
        <fullName evidence="6">Dihydropteroate synthase</fullName>
        <ecNumber evidence="5">2.5.1.15</ecNumber>
    </recommendedName>
    <alternativeName>
        <fullName evidence="11">Dihydropteroate pyrophosphorylase</fullName>
    </alternativeName>
</protein>
<dbReference type="PROSITE" id="PS00792">
    <property type="entry name" value="DHPS_1"/>
    <property type="match status" value="1"/>
</dbReference>
<evidence type="ECO:0000256" key="6">
    <source>
        <dbReference type="ARBA" id="ARBA00016919"/>
    </source>
</evidence>
<dbReference type="RefSeq" id="WP_141261180.1">
    <property type="nucleotide sequence ID" value="NZ_BJON01000037.1"/>
</dbReference>
<dbReference type="InterPro" id="IPR000489">
    <property type="entry name" value="Pterin-binding_dom"/>
</dbReference>
<evidence type="ECO:0000256" key="2">
    <source>
        <dbReference type="ARBA" id="ARBA00001946"/>
    </source>
</evidence>
<accession>A0ABQ0TYI5</accession>